<evidence type="ECO:0000256" key="5">
    <source>
        <dbReference type="ARBA" id="ARBA00023002"/>
    </source>
</evidence>
<dbReference type="Gene3D" id="1.10.540.10">
    <property type="entry name" value="Acyl-CoA dehydrogenase/oxidase, N-terminal domain"/>
    <property type="match status" value="1"/>
</dbReference>
<dbReference type="Gene3D" id="2.40.110.10">
    <property type="entry name" value="Butyryl-CoA Dehydrogenase, subunit A, domain 2"/>
    <property type="match status" value="1"/>
</dbReference>
<dbReference type="InterPro" id="IPR006091">
    <property type="entry name" value="Acyl-CoA_Oxase/DH_mid-dom"/>
</dbReference>
<keyword evidence="5 6" id="KW-0560">Oxidoreductase</keyword>
<dbReference type="Pfam" id="PF02771">
    <property type="entry name" value="Acyl-CoA_dh_N"/>
    <property type="match status" value="1"/>
</dbReference>
<dbReference type="SUPFAM" id="SSF47203">
    <property type="entry name" value="Acyl-CoA dehydrogenase C-terminal domain-like"/>
    <property type="match status" value="1"/>
</dbReference>
<gene>
    <name evidence="10" type="ORF">SAMN05421831_11251</name>
</gene>
<dbReference type="Pfam" id="PF00441">
    <property type="entry name" value="Acyl-CoA_dh_1"/>
    <property type="match status" value="1"/>
</dbReference>
<keyword evidence="3 6" id="KW-0285">Flavoprotein</keyword>
<dbReference type="GO" id="GO:0003995">
    <property type="term" value="F:acyl-CoA dehydrogenase activity"/>
    <property type="evidence" value="ECO:0007669"/>
    <property type="project" value="InterPro"/>
</dbReference>
<dbReference type="AlphaFoldDB" id="A0A1H6U7F7"/>
<dbReference type="InterPro" id="IPR036250">
    <property type="entry name" value="AcylCo_DH-like_C"/>
</dbReference>
<dbReference type="GO" id="GO:0050660">
    <property type="term" value="F:flavin adenine dinucleotide binding"/>
    <property type="evidence" value="ECO:0007669"/>
    <property type="project" value="InterPro"/>
</dbReference>
<sequence length="387" mass="42526">MLDTGLDLHIYGEDAPLMLNMVQKILQQEVAPHFEAWEAACQLPRTLWNTLGQAGLLGVDMPAMYGGAETNFSVCAMICEEISRQGFGGLASGYNIHANIVMPYILHLGTQAQKQAWLPAMIRGEVLGAIAMTEPHAGSDLAALKTQVVKVEKGWRLQGSKIFITNGVLADLVIVCAKTDLKAGAKGISLFLVPADSPGFYKSRGIRKIGQHTSDTAELFFDNVFLPEDALLGELNQGFIYLMEELPRERLGVAAQALGAIQGAIQLTFDYVKNRQVFGKKLSELQNTRFKLAEIYAQFTLGRAYFNQCLQAYVEGNLSVTDAAILKLKLTEMQCAATDECLQLFGGYGYTQEYPISRFYVDARIQTIYAGTSEIMKEVIARSLLGK</sequence>
<dbReference type="PIRSF" id="PIRSF016578">
    <property type="entry name" value="HsaA"/>
    <property type="match status" value="1"/>
</dbReference>
<dbReference type="STRING" id="64971.SAMN05421831_11251"/>
<dbReference type="InterPro" id="IPR009075">
    <property type="entry name" value="AcylCo_DH/oxidase_C"/>
</dbReference>
<evidence type="ECO:0000256" key="6">
    <source>
        <dbReference type="RuleBase" id="RU362125"/>
    </source>
</evidence>
<reference evidence="11" key="1">
    <citation type="submission" date="2016-10" db="EMBL/GenBank/DDBJ databases">
        <authorList>
            <person name="Varghese N."/>
            <person name="Submissions S."/>
        </authorList>
    </citation>
    <scope>NUCLEOTIDE SEQUENCE [LARGE SCALE GENOMIC DNA]</scope>
    <source>
        <strain evidence="11">DSM 7165</strain>
    </source>
</reference>
<dbReference type="PANTHER" id="PTHR43884">
    <property type="entry name" value="ACYL-COA DEHYDROGENASE"/>
    <property type="match status" value="1"/>
</dbReference>
<dbReference type="Gene3D" id="1.20.140.10">
    <property type="entry name" value="Butyryl-CoA Dehydrogenase, subunit A, domain 3"/>
    <property type="match status" value="1"/>
</dbReference>
<dbReference type="PROSITE" id="PS00073">
    <property type="entry name" value="ACYL_COA_DH_2"/>
    <property type="match status" value="1"/>
</dbReference>
<dbReference type="FunFam" id="2.40.110.10:FF:000002">
    <property type="entry name" value="Acyl-CoA dehydrogenase fadE12"/>
    <property type="match status" value="1"/>
</dbReference>
<feature type="domain" description="Acyl-CoA oxidase/dehydrogenase middle" evidence="8">
    <location>
        <begin position="129"/>
        <end position="224"/>
    </location>
</feature>
<dbReference type="InterPro" id="IPR009100">
    <property type="entry name" value="AcylCoA_DH/oxidase_NM_dom_sf"/>
</dbReference>
<dbReference type="Pfam" id="PF02770">
    <property type="entry name" value="Acyl-CoA_dh_M"/>
    <property type="match status" value="1"/>
</dbReference>
<keyword evidence="11" id="KW-1185">Reference proteome</keyword>
<dbReference type="EMBL" id="FNYH01000012">
    <property type="protein sequence ID" value="SEI84225.1"/>
    <property type="molecule type" value="Genomic_DNA"/>
</dbReference>
<evidence type="ECO:0000259" key="9">
    <source>
        <dbReference type="Pfam" id="PF02771"/>
    </source>
</evidence>
<name>A0A1H6U7F7_9GAMM</name>
<evidence type="ECO:0000256" key="4">
    <source>
        <dbReference type="ARBA" id="ARBA00022827"/>
    </source>
</evidence>
<dbReference type="SUPFAM" id="SSF56645">
    <property type="entry name" value="Acyl-CoA dehydrogenase NM domain-like"/>
    <property type="match status" value="1"/>
</dbReference>
<dbReference type="FunFam" id="1.20.140.10:FF:000001">
    <property type="entry name" value="Acyl-CoA dehydrogenase"/>
    <property type="match status" value="1"/>
</dbReference>
<feature type="domain" description="Acyl-CoA dehydrogenase/oxidase C-terminal" evidence="7">
    <location>
        <begin position="236"/>
        <end position="385"/>
    </location>
</feature>
<keyword evidence="4 6" id="KW-0274">FAD</keyword>
<dbReference type="InterPro" id="IPR046373">
    <property type="entry name" value="Acyl-CoA_Oxase/DH_mid-dom_sf"/>
</dbReference>
<evidence type="ECO:0000313" key="10">
    <source>
        <dbReference type="EMBL" id="SEI84225.1"/>
    </source>
</evidence>
<dbReference type="PANTHER" id="PTHR43884:SF12">
    <property type="entry name" value="ISOVALERYL-COA DEHYDROGENASE, MITOCHONDRIAL-RELATED"/>
    <property type="match status" value="1"/>
</dbReference>
<dbReference type="InterPro" id="IPR037069">
    <property type="entry name" value="AcylCoA_DH/ox_N_sf"/>
</dbReference>
<evidence type="ECO:0000256" key="2">
    <source>
        <dbReference type="ARBA" id="ARBA00009347"/>
    </source>
</evidence>
<comment type="similarity">
    <text evidence="2 6">Belongs to the acyl-CoA dehydrogenase family.</text>
</comment>
<feature type="domain" description="Acyl-CoA dehydrogenase/oxidase N-terminal" evidence="9">
    <location>
        <begin position="16"/>
        <end position="125"/>
    </location>
</feature>
<evidence type="ECO:0000256" key="3">
    <source>
        <dbReference type="ARBA" id="ARBA00022630"/>
    </source>
</evidence>
<dbReference type="RefSeq" id="WP_177166885.1">
    <property type="nucleotide sequence ID" value="NZ_FNYH01000012.1"/>
</dbReference>
<evidence type="ECO:0000259" key="8">
    <source>
        <dbReference type="Pfam" id="PF02770"/>
    </source>
</evidence>
<dbReference type="Proteomes" id="UP000242999">
    <property type="component" value="Unassembled WGS sequence"/>
</dbReference>
<dbReference type="PROSITE" id="PS00072">
    <property type="entry name" value="ACYL_COA_DH_1"/>
    <property type="match status" value="1"/>
</dbReference>
<evidence type="ECO:0000256" key="1">
    <source>
        <dbReference type="ARBA" id="ARBA00001974"/>
    </source>
</evidence>
<dbReference type="InterPro" id="IPR013786">
    <property type="entry name" value="AcylCoA_DH/ox_N"/>
</dbReference>
<protein>
    <submittedName>
        <fullName evidence="10">Acyl-CoA dehydrogenase</fullName>
    </submittedName>
</protein>
<evidence type="ECO:0000313" key="11">
    <source>
        <dbReference type="Proteomes" id="UP000242999"/>
    </source>
</evidence>
<dbReference type="InterPro" id="IPR006089">
    <property type="entry name" value="Acyl-CoA_DH_CS"/>
</dbReference>
<comment type="cofactor">
    <cofactor evidence="1 6">
        <name>FAD</name>
        <dbReference type="ChEBI" id="CHEBI:57692"/>
    </cofactor>
</comment>
<proteinExistence type="inferred from homology"/>
<organism evidence="10 11">
    <name type="scientific">Allopseudospirillum japonicum</name>
    <dbReference type="NCBI Taxonomy" id="64971"/>
    <lineage>
        <taxon>Bacteria</taxon>
        <taxon>Pseudomonadati</taxon>
        <taxon>Pseudomonadota</taxon>
        <taxon>Gammaproteobacteria</taxon>
        <taxon>Oceanospirillales</taxon>
        <taxon>Oceanospirillaceae</taxon>
        <taxon>Allopseudospirillum</taxon>
    </lineage>
</organism>
<evidence type="ECO:0000259" key="7">
    <source>
        <dbReference type="Pfam" id="PF00441"/>
    </source>
</evidence>
<accession>A0A1H6U7F7</accession>